<evidence type="ECO:0000256" key="6">
    <source>
        <dbReference type="ARBA" id="ARBA00022989"/>
    </source>
</evidence>
<gene>
    <name evidence="9" type="ORF">F6R98_01930</name>
</gene>
<dbReference type="GO" id="GO:0033214">
    <property type="term" value="P:siderophore-iron import into cell"/>
    <property type="evidence" value="ECO:0007669"/>
    <property type="project" value="TreeGrafter"/>
</dbReference>
<dbReference type="RefSeq" id="WP_153247517.1">
    <property type="nucleotide sequence ID" value="NZ_CP044205.1"/>
</dbReference>
<dbReference type="SUPFAM" id="SSF81345">
    <property type="entry name" value="ABC transporter involved in vitamin B12 uptake, BtuC"/>
    <property type="match status" value="1"/>
</dbReference>
<evidence type="ECO:0000256" key="2">
    <source>
        <dbReference type="ARBA" id="ARBA00007935"/>
    </source>
</evidence>
<evidence type="ECO:0000256" key="3">
    <source>
        <dbReference type="ARBA" id="ARBA00022448"/>
    </source>
</evidence>
<proteinExistence type="inferred from homology"/>
<evidence type="ECO:0000256" key="1">
    <source>
        <dbReference type="ARBA" id="ARBA00004651"/>
    </source>
</evidence>
<dbReference type="PANTHER" id="PTHR30472:SF70">
    <property type="entry name" value="MOLYBDATE IMPORT SYSTEM PERMEASE PROTEIN MOLB"/>
    <property type="match status" value="1"/>
</dbReference>
<feature type="transmembrane region" description="Helical" evidence="8">
    <location>
        <begin position="309"/>
        <end position="327"/>
    </location>
</feature>
<dbReference type="CDD" id="cd06550">
    <property type="entry name" value="TM_ABC_iron-siderophores_like"/>
    <property type="match status" value="1"/>
</dbReference>
<dbReference type="OrthoDB" id="9055647at2"/>
<dbReference type="AlphaFoldDB" id="A0A5Q0BH87"/>
<organism evidence="9 10">
    <name type="scientific">Candidatus Methylospira mobilis</name>
    <dbReference type="NCBI Taxonomy" id="1808979"/>
    <lineage>
        <taxon>Bacteria</taxon>
        <taxon>Pseudomonadati</taxon>
        <taxon>Pseudomonadota</taxon>
        <taxon>Gammaproteobacteria</taxon>
        <taxon>Methylococcales</taxon>
        <taxon>Methylococcaceae</taxon>
        <taxon>Candidatus Methylospira</taxon>
    </lineage>
</organism>
<keyword evidence="5 8" id="KW-0812">Transmembrane</keyword>
<feature type="transmembrane region" description="Helical" evidence="8">
    <location>
        <begin position="238"/>
        <end position="267"/>
    </location>
</feature>
<dbReference type="Gene3D" id="1.10.3470.10">
    <property type="entry name" value="ABC transporter involved in vitamin B12 uptake, BtuC"/>
    <property type="match status" value="1"/>
</dbReference>
<feature type="transmembrane region" description="Helical" evidence="8">
    <location>
        <begin position="66"/>
        <end position="83"/>
    </location>
</feature>
<accession>A0A5Q0BH87</accession>
<dbReference type="InParanoid" id="A0A5Q0BH87"/>
<feature type="transmembrane region" description="Helical" evidence="8">
    <location>
        <begin position="147"/>
        <end position="168"/>
    </location>
</feature>
<evidence type="ECO:0000256" key="5">
    <source>
        <dbReference type="ARBA" id="ARBA00022692"/>
    </source>
</evidence>
<protein>
    <submittedName>
        <fullName evidence="9">Iron ABC transporter permease</fullName>
    </submittedName>
</protein>
<dbReference type="FunFam" id="1.10.3470.10:FF:000001">
    <property type="entry name" value="Vitamin B12 ABC transporter permease BtuC"/>
    <property type="match status" value="1"/>
</dbReference>
<evidence type="ECO:0000256" key="7">
    <source>
        <dbReference type="ARBA" id="ARBA00023136"/>
    </source>
</evidence>
<dbReference type="FunCoup" id="A0A5Q0BH87">
    <property type="interactions" value="255"/>
</dbReference>
<evidence type="ECO:0000256" key="4">
    <source>
        <dbReference type="ARBA" id="ARBA00022475"/>
    </source>
</evidence>
<dbReference type="GO" id="GO:0005886">
    <property type="term" value="C:plasma membrane"/>
    <property type="evidence" value="ECO:0007669"/>
    <property type="project" value="UniProtKB-SubCell"/>
</dbReference>
<feature type="transmembrane region" description="Helical" evidence="8">
    <location>
        <begin position="95"/>
        <end position="114"/>
    </location>
</feature>
<evidence type="ECO:0000256" key="8">
    <source>
        <dbReference type="SAM" id="Phobius"/>
    </source>
</evidence>
<feature type="transmembrane region" description="Helical" evidence="8">
    <location>
        <begin position="197"/>
        <end position="218"/>
    </location>
</feature>
<keyword evidence="4" id="KW-1003">Cell membrane</keyword>
<dbReference type="KEGG" id="mmob:F6R98_01930"/>
<dbReference type="EMBL" id="CP044205">
    <property type="protein sequence ID" value="QFY41534.1"/>
    <property type="molecule type" value="Genomic_DNA"/>
</dbReference>
<dbReference type="PANTHER" id="PTHR30472">
    <property type="entry name" value="FERRIC ENTEROBACTIN TRANSPORT SYSTEM PERMEASE PROTEIN"/>
    <property type="match status" value="1"/>
</dbReference>
<dbReference type="GO" id="GO:0022857">
    <property type="term" value="F:transmembrane transporter activity"/>
    <property type="evidence" value="ECO:0007669"/>
    <property type="project" value="InterPro"/>
</dbReference>
<keyword evidence="10" id="KW-1185">Reference proteome</keyword>
<dbReference type="Pfam" id="PF01032">
    <property type="entry name" value="FecCD"/>
    <property type="match status" value="1"/>
</dbReference>
<evidence type="ECO:0000313" key="10">
    <source>
        <dbReference type="Proteomes" id="UP000325755"/>
    </source>
</evidence>
<dbReference type="InterPro" id="IPR000522">
    <property type="entry name" value="ABC_transptr_permease_BtuC"/>
</dbReference>
<keyword evidence="7 8" id="KW-0472">Membrane</keyword>
<keyword evidence="6 8" id="KW-1133">Transmembrane helix</keyword>
<evidence type="ECO:0000313" key="9">
    <source>
        <dbReference type="EMBL" id="QFY41534.1"/>
    </source>
</evidence>
<feature type="transmembrane region" description="Helical" evidence="8">
    <location>
        <begin position="120"/>
        <end position="140"/>
    </location>
</feature>
<dbReference type="InterPro" id="IPR037294">
    <property type="entry name" value="ABC_BtuC-like"/>
</dbReference>
<comment type="similarity">
    <text evidence="2">Belongs to the binding-protein-dependent transport system permease family. FecCD subfamily.</text>
</comment>
<reference evidence="9 10" key="1">
    <citation type="submission" date="2019-09" db="EMBL/GenBank/DDBJ databases">
        <title>Ecophysiology of the spiral-shaped methanotroph Methylospira mobilis as revealed by the complete genome sequence.</title>
        <authorList>
            <person name="Oshkin I.Y."/>
            <person name="Dedysh S.N."/>
            <person name="Miroshnikov K."/>
            <person name="Danilova O.V."/>
            <person name="Hakobyan A."/>
            <person name="Liesack W."/>
        </authorList>
    </citation>
    <scope>NUCLEOTIDE SEQUENCE [LARGE SCALE GENOMIC DNA]</scope>
    <source>
        <strain evidence="9 10">Shm1</strain>
    </source>
</reference>
<sequence length="335" mass="35424">MILQTALPILLCATVLFSLTLGRYPISCHDILQLVQFHCGGFTGQLDIERLQTVNNILLHIRLPRIIAAAMIGAALSVSGAAFQSVFRNPLVSPGLLGVLAGASFGAALAMMLFDHWLLVQISAFAGGIAAVLVALAIAAVNRFGSILFLVLGGMISTALFSALLSLVKYAADPYNQLPAIVFWLMGSLANTDPDNVWPLAPVLLAAMLGLIALGRYLDAMSMGDEEAQSLGVSVQKIRMAAIILATLIGAMTVALAGSIGWIGLIVPHIARLVVGTNCRVLLPASAWIGAIFLLLADDLARDWLAVEMPIGVLTELLGIAVFLLVLRNIRKGWV</sequence>
<name>A0A5Q0BH87_9GAMM</name>
<comment type="subcellular location">
    <subcellularLocation>
        <location evidence="1">Cell membrane</location>
        <topology evidence="1">Multi-pass membrane protein</topology>
    </subcellularLocation>
</comment>
<dbReference type="Proteomes" id="UP000325755">
    <property type="component" value="Chromosome"/>
</dbReference>
<keyword evidence="3" id="KW-0813">Transport</keyword>